<evidence type="ECO:0000313" key="1">
    <source>
        <dbReference type="EMBL" id="PQB03490.1"/>
    </source>
</evidence>
<organism evidence="1 2">
    <name type="scientific">Aureitalea marina</name>
    <dbReference type="NCBI Taxonomy" id="930804"/>
    <lineage>
        <taxon>Bacteria</taxon>
        <taxon>Pseudomonadati</taxon>
        <taxon>Bacteroidota</taxon>
        <taxon>Flavobacteriia</taxon>
        <taxon>Flavobacteriales</taxon>
        <taxon>Flavobacteriaceae</taxon>
        <taxon>Aureitalea</taxon>
    </lineage>
</organism>
<dbReference type="Proteomes" id="UP000239800">
    <property type="component" value="Unassembled WGS sequence"/>
</dbReference>
<sequence>MYFIDSMADWTQEISDESKINVQKLDTSLKAAVINKTRALEAEDVVCLSSVFPKAVQLQVDSHLQREMACRKSLKLYVCIEGRALVSLNGQNEEVRAGQALLVPNSERPLHFYAPKARLLEIKIPGGTT</sequence>
<evidence type="ECO:0000313" key="2">
    <source>
        <dbReference type="Proteomes" id="UP000239800"/>
    </source>
</evidence>
<reference evidence="1 2" key="1">
    <citation type="submission" date="2016-11" db="EMBL/GenBank/DDBJ databases">
        <title>Trade-off between light-utilization and light-protection in marine flavobacteria.</title>
        <authorList>
            <person name="Kumagai Y."/>
        </authorList>
    </citation>
    <scope>NUCLEOTIDE SEQUENCE [LARGE SCALE GENOMIC DNA]</scope>
    <source>
        <strain evidence="1 2">NBRC 107741</strain>
    </source>
</reference>
<dbReference type="AlphaFoldDB" id="A0A2S7KLN1"/>
<dbReference type="EMBL" id="MQUB01000001">
    <property type="protein sequence ID" value="PQB03490.1"/>
    <property type="molecule type" value="Genomic_DNA"/>
</dbReference>
<protein>
    <submittedName>
        <fullName evidence="1">Uncharacterized protein</fullName>
    </submittedName>
</protein>
<name>A0A2S7KLN1_9FLAO</name>
<proteinExistence type="predicted"/>
<keyword evidence="2" id="KW-1185">Reference proteome</keyword>
<accession>A0A2S7KLN1</accession>
<comment type="caution">
    <text evidence="1">The sequence shown here is derived from an EMBL/GenBank/DDBJ whole genome shotgun (WGS) entry which is preliminary data.</text>
</comment>
<gene>
    <name evidence="1" type="ORF">BST85_00210</name>
</gene>